<keyword evidence="2" id="KW-0472">Membrane</keyword>
<feature type="transmembrane region" description="Helical" evidence="2">
    <location>
        <begin position="21"/>
        <end position="41"/>
    </location>
</feature>
<accession>A0A2W7CB03</accession>
<keyword evidence="2" id="KW-1133">Transmembrane helix</keyword>
<dbReference type="PANTHER" id="PTHR32309:SF31">
    <property type="entry name" value="CAPSULAR EXOPOLYSACCHARIDE FAMILY"/>
    <property type="match status" value="1"/>
</dbReference>
<feature type="transmembrane region" description="Helical" evidence="2">
    <location>
        <begin position="364"/>
        <end position="384"/>
    </location>
</feature>
<dbReference type="Proteomes" id="UP000248616">
    <property type="component" value="Unassembled WGS sequence"/>
</dbReference>
<name>A0A2W7CB03_9HYPH</name>
<evidence type="ECO:0000256" key="1">
    <source>
        <dbReference type="SAM" id="Coils"/>
    </source>
</evidence>
<dbReference type="AlphaFoldDB" id="A0A2W7CB03"/>
<keyword evidence="4" id="KW-1185">Reference proteome</keyword>
<reference evidence="4" key="1">
    <citation type="submission" date="2017-03" db="EMBL/GenBank/DDBJ databases">
        <authorList>
            <person name="Safronova V.I."/>
            <person name="Sazanova A.L."/>
            <person name="Chirak E.R."/>
        </authorList>
    </citation>
    <scope>NUCLEOTIDE SEQUENCE [LARGE SCALE GENOMIC DNA]</scope>
    <source>
        <strain evidence="4">Ach-343</strain>
    </source>
</reference>
<evidence type="ECO:0000256" key="2">
    <source>
        <dbReference type="SAM" id="Phobius"/>
    </source>
</evidence>
<evidence type="ECO:0000313" key="4">
    <source>
        <dbReference type="Proteomes" id="UP000248616"/>
    </source>
</evidence>
<evidence type="ECO:0000313" key="3">
    <source>
        <dbReference type="EMBL" id="PZV40412.1"/>
    </source>
</evidence>
<dbReference type="OrthoDB" id="8436473at2"/>
<evidence type="ECO:0008006" key="5">
    <source>
        <dbReference type="Google" id="ProtNLM"/>
    </source>
</evidence>
<protein>
    <recommendedName>
        <fullName evidence="5">Chain-length determining protein</fullName>
    </recommendedName>
</protein>
<gene>
    <name evidence="3" type="ORF">B5V02_00780</name>
</gene>
<dbReference type="InterPro" id="IPR050445">
    <property type="entry name" value="Bact_polysacc_biosynth/exp"/>
</dbReference>
<keyword evidence="1" id="KW-0175">Coiled coil</keyword>
<dbReference type="EMBL" id="MZXV01000007">
    <property type="protein sequence ID" value="PZV40412.1"/>
    <property type="molecule type" value="Genomic_DNA"/>
</dbReference>
<proteinExistence type="predicted"/>
<sequence>MNRSPTQVTRFLVQAVWRRRWLLIIPILIMLPAGFAASQLMPFKYVTRSLLLLQESGETGPLTRETNVQFVTKEERLAALRALLLSDRVLGGVLDDLSMTDPASRAVGIRDLRETTWLEGAGTNFIEIYHSGSNPTGLGKQLETVITRFLEALVPEQNEPDAIQILLEKRMRDLAAARALKVDLERRQAELSIGSPSAAQARLAELDHLRQAKAEELRQADKAVELARPAALADATVEQLEQEIDRLASTQGSEGEQQEQSLRAEEVVPLRDALARRTAALSEHERIAAEMEAEQRKISEYEGLKAQIADRERDIAAAQDKLEATQKRLESVRLGDAVGILRAPELIRIVDPPRDPEFPTRSPIVYLFAALAAGILLGLGLAAITEFLDTTLRDPDEFSEAAGAPVITRIGAKKHELFLLDRPESA</sequence>
<comment type="caution">
    <text evidence="3">The sequence shown here is derived from an EMBL/GenBank/DDBJ whole genome shotgun (WGS) entry which is preliminary data.</text>
</comment>
<keyword evidence="2" id="KW-0812">Transmembrane</keyword>
<dbReference type="PANTHER" id="PTHR32309">
    <property type="entry name" value="TYROSINE-PROTEIN KINASE"/>
    <property type="match status" value="1"/>
</dbReference>
<feature type="coiled-coil region" evidence="1">
    <location>
        <begin position="284"/>
        <end position="335"/>
    </location>
</feature>
<organism evidence="3 4">
    <name type="scientific">Mesorhizobium kowhaii</name>
    <dbReference type="NCBI Taxonomy" id="1300272"/>
    <lineage>
        <taxon>Bacteria</taxon>
        <taxon>Pseudomonadati</taxon>
        <taxon>Pseudomonadota</taxon>
        <taxon>Alphaproteobacteria</taxon>
        <taxon>Hyphomicrobiales</taxon>
        <taxon>Phyllobacteriaceae</taxon>
        <taxon>Mesorhizobium</taxon>
    </lineage>
</organism>